<evidence type="ECO:0000259" key="9">
    <source>
        <dbReference type="PROSITE" id="PS50893"/>
    </source>
</evidence>
<dbReference type="Pfam" id="PF00005">
    <property type="entry name" value="ABC_tran"/>
    <property type="match status" value="1"/>
</dbReference>
<dbReference type="InterPro" id="IPR027417">
    <property type="entry name" value="P-loop_NTPase"/>
</dbReference>
<evidence type="ECO:0000256" key="2">
    <source>
        <dbReference type="ARBA" id="ARBA00005417"/>
    </source>
</evidence>
<dbReference type="InterPro" id="IPR050388">
    <property type="entry name" value="ABC_Ni/Peptide_Import"/>
</dbReference>
<dbReference type="InterPro" id="IPR013563">
    <property type="entry name" value="Oligopep_ABC_C"/>
</dbReference>
<organism evidence="10 11">
    <name type="scientific">Pseudonocardia yunnanensis</name>
    <dbReference type="NCBI Taxonomy" id="58107"/>
    <lineage>
        <taxon>Bacteria</taxon>
        <taxon>Bacillati</taxon>
        <taxon>Actinomycetota</taxon>
        <taxon>Actinomycetes</taxon>
        <taxon>Pseudonocardiales</taxon>
        <taxon>Pseudonocardiaceae</taxon>
        <taxon>Pseudonocardia</taxon>
    </lineage>
</organism>
<feature type="region of interest" description="Disordered" evidence="8">
    <location>
        <begin position="1"/>
        <end position="35"/>
    </location>
</feature>
<evidence type="ECO:0000256" key="4">
    <source>
        <dbReference type="ARBA" id="ARBA00022475"/>
    </source>
</evidence>
<comment type="similarity">
    <text evidence="2">Belongs to the ABC transporter superfamily.</text>
</comment>
<dbReference type="Proteomes" id="UP001597114">
    <property type="component" value="Unassembled WGS sequence"/>
</dbReference>
<keyword evidence="7" id="KW-0472">Membrane</keyword>
<dbReference type="EMBL" id="JBHUCO010000067">
    <property type="protein sequence ID" value="MFD1523522.1"/>
    <property type="molecule type" value="Genomic_DNA"/>
</dbReference>
<dbReference type="SUPFAM" id="SSF52540">
    <property type="entry name" value="P-loop containing nucleoside triphosphate hydrolases"/>
    <property type="match status" value="1"/>
</dbReference>
<dbReference type="InterPro" id="IPR003439">
    <property type="entry name" value="ABC_transporter-like_ATP-bd"/>
</dbReference>
<dbReference type="InterPro" id="IPR017871">
    <property type="entry name" value="ABC_transporter-like_CS"/>
</dbReference>
<evidence type="ECO:0000313" key="11">
    <source>
        <dbReference type="Proteomes" id="UP001597114"/>
    </source>
</evidence>
<keyword evidence="6 10" id="KW-0067">ATP-binding</keyword>
<evidence type="ECO:0000256" key="3">
    <source>
        <dbReference type="ARBA" id="ARBA00022448"/>
    </source>
</evidence>
<dbReference type="Gene3D" id="3.40.50.300">
    <property type="entry name" value="P-loop containing nucleotide triphosphate hydrolases"/>
    <property type="match status" value="1"/>
</dbReference>
<keyword evidence="4" id="KW-1003">Cell membrane</keyword>
<evidence type="ECO:0000256" key="1">
    <source>
        <dbReference type="ARBA" id="ARBA00004202"/>
    </source>
</evidence>
<evidence type="ECO:0000256" key="5">
    <source>
        <dbReference type="ARBA" id="ARBA00022741"/>
    </source>
</evidence>
<feature type="compositionally biased region" description="Basic and acidic residues" evidence="8">
    <location>
        <begin position="8"/>
        <end position="23"/>
    </location>
</feature>
<evidence type="ECO:0000256" key="7">
    <source>
        <dbReference type="ARBA" id="ARBA00023136"/>
    </source>
</evidence>
<dbReference type="PANTHER" id="PTHR43297:SF2">
    <property type="entry name" value="DIPEPTIDE TRANSPORT ATP-BINDING PROTEIN DPPD"/>
    <property type="match status" value="1"/>
</dbReference>
<dbReference type="InterPro" id="IPR003593">
    <property type="entry name" value="AAA+_ATPase"/>
</dbReference>
<dbReference type="PROSITE" id="PS50893">
    <property type="entry name" value="ABC_TRANSPORTER_2"/>
    <property type="match status" value="1"/>
</dbReference>
<dbReference type="SMART" id="SM00382">
    <property type="entry name" value="AAA"/>
    <property type="match status" value="1"/>
</dbReference>
<protein>
    <submittedName>
        <fullName evidence="10">ABC transporter ATP-binding protein</fullName>
    </submittedName>
</protein>
<accession>A0ABW4F7U1</accession>
<dbReference type="CDD" id="cd03257">
    <property type="entry name" value="ABC_NikE_OppD_transporters"/>
    <property type="match status" value="1"/>
</dbReference>
<feature type="domain" description="ABC transporter" evidence="9">
    <location>
        <begin position="42"/>
        <end position="291"/>
    </location>
</feature>
<evidence type="ECO:0000313" key="10">
    <source>
        <dbReference type="EMBL" id="MFD1523522.1"/>
    </source>
</evidence>
<dbReference type="NCBIfam" id="TIGR01727">
    <property type="entry name" value="oligo_HPY"/>
    <property type="match status" value="1"/>
</dbReference>
<comment type="caution">
    <text evidence="10">The sequence shown here is derived from an EMBL/GenBank/DDBJ whole genome shotgun (WGS) entry which is preliminary data.</text>
</comment>
<sequence length="362" mass="39314">MTAAESGPAREDALHGAETEARHSGSARKLSEHPVPGGGVLLEVSDLRVTFALRGRTVHAVNGVSMSVSHGETLAVIGESGSGKTVTSRAIMGLLSPAARVSGSAVLLGSELIGLTEAQMRRHRGRDIAMIFQDPASSLNPTMRIGKQITEAIRMHLPLDHSEARARALELLDLVQVPSPRARFDDYPHQFSGGMRQRVMIAIALACSPRLLVADEATTALDVTTQAQIMDLLMDLQDELGMSMIMISHDMGLAATYADRVLVMYAGRVVEQAPTERLFAHVRMPYTKVLLDAVPRLERAPHSLFATIGGRPPDLTALPVGCSFAPRCPRVEDLCHAERPPLTEHESRHHWACFSPCPDERR</sequence>
<gene>
    <name evidence="10" type="ORF">ACFSJD_38985</name>
</gene>
<dbReference type="RefSeq" id="WP_344730422.1">
    <property type="nucleotide sequence ID" value="NZ_BAAAUS010000067.1"/>
</dbReference>
<keyword evidence="3" id="KW-0813">Transport</keyword>
<dbReference type="Pfam" id="PF08352">
    <property type="entry name" value="oligo_HPY"/>
    <property type="match status" value="1"/>
</dbReference>
<dbReference type="PROSITE" id="PS00211">
    <property type="entry name" value="ABC_TRANSPORTER_1"/>
    <property type="match status" value="1"/>
</dbReference>
<keyword evidence="5" id="KW-0547">Nucleotide-binding</keyword>
<comment type="subcellular location">
    <subcellularLocation>
        <location evidence="1">Cell membrane</location>
        <topology evidence="1">Peripheral membrane protein</topology>
    </subcellularLocation>
</comment>
<reference evidence="11" key="1">
    <citation type="journal article" date="2019" name="Int. J. Syst. Evol. Microbiol.">
        <title>The Global Catalogue of Microorganisms (GCM) 10K type strain sequencing project: providing services to taxonomists for standard genome sequencing and annotation.</title>
        <authorList>
            <consortium name="The Broad Institute Genomics Platform"/>
            <consortium name="The Broad Institute Genome Sequencing Center for Infectious Disease"/>
            <person name="Wu L."/>
            <person name="Ma J."/>
        </authorList>
    </citation>
    <scope>NUCLEOTIDE SEQUENCE [LARGE SCALE GENOMIC DNA]</scope>
    <source>
        <strain evidence="11">CCM 7043</strain>
    </source>
</reference>
<dbReference type="PANTHER" id="PTHR43297">
    <property type="entry name" value="OLIGOPEPTIDE TRANSPORT ATP-BINDING PROTEIN APPD"/>
    <property type="match status" value="1"/>
</dbReference>
<proteinExistence type="inferred from homology"/>
<evidence type="ECO:0000256" key="6">
    <source>
        <dbReference type="ARBA" id="ARBA00022840"/>
    </source>
</evidence>
<keyword evidence="11" id="KW-1185">Reference proteome</keyword>
<name>A0ABW4F7U1_9PSEU</name>
<dbReference type="GO" id="GO:0005524">
    <property type="term" value="F:ATP binding"/>
    <property type="evidence" value="ECO:0007669"/>
    <property type="project" value="UniProtKB-KW"/>
</dbReference>
<evidence type="ECO:0000256" key="8">
    <source>
        <dbReference type="SAM" id="MobiDB-lite"/>
    </source>
</evidence>